<organism evidence="9 12">
    <name type="scientific">Spinacia oleracea</name>
    <name type="common">Spinach</name>
    <dbReference type="NCBI Taxonomy" id="3562"/>
    <lineage>
        <taxon>Eukaryota</taxon>
        <taxon>Viridiplantae</taxon>
        <taxon>Streptophyta</taxon>
        <taxon>Embryophyta</taxon>
        <taxon>Tracheophyta</taxon>
        <taxon>Spermatophyta</taxon>
        <taxon>Magnoliopsida</taxon>
        <taxon>eudicotyledons</taxon>
        <taxon>Gunneridae</taxon>
        <taxon>Pentapetalae</taxon>
        <taxon>Caryophyllales</taxon>
        <taxon>Chenopodiaceae</taxon>
        <taxon>Chenopodioideae</taxon>
        <taxon>Anserineae</taxon>
        <taxon>Spinacia</taxon>
    </lineage>
</organism>
<evidence type="ECO:0000256" key="3">
    <source>
        <dbReference type="ARBA" id="ARBA00016672"/>
    </source>
</evidence>
<dbReference type="RefSeq" id="XP_021837626.1">
    <property type="nucleotide sequence ID" value="XM_021981934.1"/>
</dbReference>
<reference evidence="9" key="1">
    <citation type="journal article" date="2021" name="Nat. Commun.">
        <title>Genomic analyses provide insights into spinach domestication and the genetic basis of agronomic traits.</title>
        <authorList>
            <person name="Cai X."/>
            <person name="Sun X."/>
            <person name="Xu C."/>
            <person name="Sun H."/>
            <person name="Wang X."/>
            <person name="Ge C."/>
            <person name="Zhang Z."/>
            <person name="Wang Q."/>
            <person name="Fei Z."/>
            <person name="Jiao C."/>
            <person name="Wang Q."/>
        </authorList>
    </citation>
    <scope>NUCLEOTIDE SEQUENCE [LARGE SCALE GENOMIC DNA]</scope>
    <source>
        <strain evidence="9">cv. Varoflay</strain>
    </source>
</reference>
<keyword evidence="5" id="KW-0804">Transcription</keyword>
<evidence type="ECO:0000259" key="8">
    <source>
        <dbReference type="SMART" id="SM00657"/>
    </source>
</evidence>
<dbReference type="InterPro" id="IPR005574">
    <property type="entry name" value="Rpb4/RPC9"/>
</dbReference>
<evidence type="ECO:0000256" key="2">
    <source>
        <dbReference type="ARBA" id="ARBA00006898"/>
    </source>
</evidence>
<evidence type="ECO:0000313" key="11">
    <source>
        <dbReference type="RefSeq" id="XP_021837625.1"/>
    </source>
</evidence>
<evidence type="ECO:0000313" key="12">
    <source>
        <dbReference type="RefSeq" id="XP_021837626.1"/>
    </source>
</evidence>
<dbReference type="KEGG" id="soe:110777325"/>
<dbReference type="PANTHER" id="PTHR15561:SF0">
    <property type="entry name" value="DNA-DIRECTED RNA POLYMERASE III SUBUNIT RPC9"/>
    <property type="match status" value="1"/>
</dbReference>
<evidence type="ECO:0000256" key="7">
    <source>
        <dbReference type="SAM" id="MobiDB-lite"/>
    </source>
</evidence>
<dbReference type="Gene3D" id="1.20.1250.40">
    <property type="match status" value="1"/>
</dbReference>
<feature type="compositionally biased region" description="Acidic residues" evidence="7">
    <location>
        <begin position="129"/>
        <end position="171"/>
    </location>
</feature>
<proteinExistence type="inferred from homology"/>
<keyword evidence="6" id="KW-0539">Nucleus</keyword>
<dbReference type="GO" id="GO:0005666">
    <property type="term" value="C:RNA polymerase III complex"/>
    <property type="evidence" value="ECO:0000318"/>
    <property type="project" value="GO_Central"/>
</dbReference>
<feature type="region of interest" description="Disordered" evidence="7">
    <location>
        <begin position="120"/>
        <end position="171"/>
    </location>
</feature>
<dbReference type="GO" id="GO:0006384">
    <property type="term" value="P:transcription initiation at RNA polymerase III promoter"/>
    <property type="evidence" value="ECO:0000318"/>
    <property type="project" value="GO_Central"/>
</dbReference>
<evidence type="ECO:0000313" key="9">
    <source>
        <dbReference type="Proteomes" id="UP000813463"/>
    </source>
</evidence>
<dbReference type="Pfam" id="PF03874">
    <property type="entry name" value="RNA_pol_Rpb4"/>
    <property type="match status" value="1"/>
</dbReference>
<dbReference type="RefSeq" id="XP_021837625.1">
    <property type="nucleotide sequence ID" value="XM_021981933.1"/>
</dbReference>
<comment type="similarity">
    <text evidence="2">Belongs to the eukaryotic RPC9 RNA polymerase subunit family.</text>
</comment>
<dbReference type="InterPro" id="IPR038846">
    <property type="entry name" value="RPC9"/>
</dbReference>
<evidence type="ECO:0000256" key="5">
    <source>
        <dbReference type="ARBA" id="ARBA00023163"/>
    </source>
</evidence>
<evidence type="ECO:0000256" key="6">
    <source>
        <dbReference type="ARBA" id="ARBA00023242"/>
    </source>
</evidence>
<protein>
    <recommendedName>
        <fullName evidence="3">DNA-directed RNA polymerase III subunit RPC9</fullName>
    </recommendedName>
</protein>
<dbReference type="InterPro" id="IPR038324">
    <property type="entry name" value="Rpb4/RPC9_sf"/>
</dbReference>
<dbReference type="Proteomes" id="UP000813463">
    <property type="component" value="Chromosome 1"/>
</dbReference>
<dbReference type="InterPro" id="IPR006590">
    <property type="entry name" value="RNA_pol_Rpb4/RPC9_core"/>
</dbReference>
<evidence type="ECO:0000256" key="1">
    <source>
        <dbReference type="ARBA" id="ARBA00004123"/>
    </source>
</evidence>
<keyword evidence="4" id="KW-0240">DNA-directed RNA polymerase</keyword>
<dbReference type="OrthoDB" id="1746530at2759"/>
<evidence type="ECO:0000313" key="10">
    <source>
        <dbReference type="RefSeq" id="XP_021837624.1"/>
    </source>
</evidence>
<sequence>MKILKTNAGPLTNFEVLDLLRSKGASTDPTRVMSLLTPSEFKVYDYLVQSPACDQTRESVNEFLEKSKEYQLAKAEVINILNNRPSSAAELAPIIEALEQRNWDVDTVLDEMAEMIVQVLPPSPNEKNMDEEAAEDDNTAQVADEDNAEDNMEDENAVADEDNEGEEMDAS</sequence>
<dbReference type="InterPro" id="IPR010997">
    <property type="entry name" value="HRDC-like_sf"/>
</dbReference>
<dbReference type="GeneID" id="110777325"/>
<dbReference type="GO" id="GO:0000166">
    <property type="term" value="F:nucleotide binding"/>
    <property type="evidence" value="ECO:0007669"/>
    <property type="project" value="InterPro"/>
</dbReference>
<keyword evidence="9" id="KW-1185">Reference proteome</keyword>
<evidence type="ECO:0000256" key="4">
    <source>
        <dbReference type="ARBA" id="ARBA00022478"/>
    </source>
</evidence>
<dbReference type="RefSeq" id="XP_021837624.1">
    <property type="nucleotide sequence ID" value="XM_021981932.1"/>
</dbReference>
<reference evidence="10 11" key="2">
    <citation type="submission" date="2025-04" db="UniProtKB">
        <authorList>
            <consortium name="RefSeq"/>
        </authorList>
    </citation>
    <scope>IDENTIFICATION</scope>
</reference>
<dbReference type="AlphaFoldDB" id="A0A9R0JK25"/>
<dbReference type="SUPFAM" id="SSF47819">
    <property type="entry name" value="HRDC-like"/>
    <property type="match status" value="1"/>
</dbReference>
<gene>
    <name evidence="10 11 12" type="primary">LOC110777325</name>
</gene>
<dbReference type="PANTHER" id="PTHR15561">
    <property type="entry name" value="CALCITONIN GENE-RELATED PEPTIDE-RECEPTOR COMPONENT PROTEIN"/>
    <property type="match status" value="1"/>
</dbReference>
<dbReference type="SMART" id="SM00657">
    <property type="entry name" value="RPOL4c"/>
    <property type="match status" value="1"/>
</dbReference>
<name>A0A9R0JK25_SPIOL</name>
<accession>A0A9R0JK25</accession>
<feature type="domain" description="RNA polymerase Rpb4/RPC9 core" evidence="8">
    <location>
        <begin position="1"/>
        <end position="123"/>
    </location>
</feature>
<comment type="subcellular location">
    <subcellularLocation>
        <location evidence="1">Nucleus</location>
    </subcellularLocation>
</comment>